<dbReference type="GO" id="GO:0016791">
    <property type="term" value="F:phosphatase activity"/>
    <property type="evidence" value="ECO:0007669"/>
    <property type="project" value="TreeGrafter"/>
</dbReference>
<proteinExistence type="predicted"/>
<gene>
    <name evidence="5" type="ORF">DesyoDRAFT_5105</name>
</gene>
<evidence type="ECO:0000259" key="4">
    <source>
        <dbReference type="SMART" id="SM00331"/>
    </source>
</evidence>
<name>H5Y060_9FIRM</name>
<dbReference type="eggNOG" id="COG2208">
    <property type="taxonomic scope" value="Bacteria"/>
</dbReference>
<dbReference type="SMART" id="SM00331">
    <property type="entry name" value="PP2C_SIG"/>
    <property type="match status" value="1"/>
</dbReference>
<dbReference type="SUPFAM" id="SSF81606">
    <property type="entry name" value="PP2C-like"/>
    <property type="match status" value="1"/>
</dbReference>
<keyword evidence="1" id="KW-0378">Hydrolase</keyword>
<keyword evidence="2" id="KW-0175">Coiled coil</keyword>
<dbReference type="Pfam" id="PF07228">
    <property type="entry name" value="SpoIIE"/>
    <property type="match status" value="1"/>
</dbReference>
<evidence type="ECO:0000256" key="1">
    <source>
        <dbReference type="ARBA" id="ARBA00022801"/>
    </source>
</evidence>
<sequence>MGQESMDNIKKTDLYDKRTIWVILLACLSIAIAMLLTGSLSYNITKKAVIEKLKTKDLFFIVQSAASKIDGRIARAKETSLIMARDPFLMEWVSGGERDLHAQKLAVEKLNKIATEYDYSNTFLASTSTYNYWTESEVVGKLSEANPQDGWFFHTIQSKTPIAVVIEYNKERKNTFVFVDALMGDPEKPLGVTGVGLDLKDISDEFSSYKSGQIGTIWLVDQSGKIHLAADLEDRGKLLGDLLPSDICKMVLSRDSQSQGIDGPKVLEYKNVDGELIDLVHQSLQSTDWELVIQVPRKETIGFLTSIMTNTILSALLALVLVTLVFYLISTRIANPLKRAIQLSDELERKVNERTQELKEQNIKIIDSIDYAKKVQETIIASDQEMREAFKDCFVLWQPRDIVGGDFYWLRTINHKVILAVADCTGHGVPGALMTMAAAPILNHIVQEGFNTSPGEIIKELNLRMKSAMNKQASRITDDGLDIGICVIEQNRLVFAGAKIDLYHKNQERILRIKGERQSVGYLTSDDKRFQDTTIELGKDDFFYITTDGFLDQNGGPKNHSLGRGRFISLIEESSNLNCQEQSSFFNQALIQYRQEEPQRDDITVIGFRVR</sequence>
<feature type="transmembrane region" description="Helical" evidence="3">
    <location>
        <begin position="307"/>
        <end position="329"/>
    </location>
</feature>
<keyword evidence="3" id="KW-0472">Membrane</keyword>
<evidence type="ECO:0000313" key="6">
    <source>
        <dbReference type="Proteomes" id="UP000005104"/>
    </source>
</evidence>
<dbReference type="Proteomes" id="UP000005104">
    <property type="component" value="Chromosome"/>
</dbReference>
<feature type="coiled-coil region" evidence="2">
    <location>
        <begin position="337"/>
        <end position="364"/>
    </location>
</feature>
<dbReference type="Gene3D" id="3.60.40.10">
    <property type="entry name" value="PPM-type phosphatase domain"/>
    <property type="match status" value="1"/>
</dbReference>
<dbReference type="InterPro" id="IPR052016">
    <property type="entry name" value="Bact_Sigma-Reg"/>
</dbReference>
<reference evidence="5 6" key="1">
    <citation type="submission" date="2011-11" db="EMBL/GenBank/DDBJ databases">
        <title>The Noncontiguous Finished genome of Desulfosporosinus youngiae DSM 17734.</title>
        <authorList>
            <consortium name="US DOE Joint Genome Institute (JGI-PGF)"/>
            <person name="Lucas S."/>
            <person name="Han J."/>
            <person name="Lapidus A."/>
            <person name="Cheng J.-F."/>
            <person name="Goodwin L."/>
            <person name="Pitluck S."/>
            <person name="Peters L."/>
            <person name="Ovchinnikova G."/>
            <person name="Lu M."/>
            <person name="Land M.L."/>
            <person name="Hauser L."/>
            <person name="Pester M."/>
            <person name="Spring S."/>
            <person name="Ollivier B."/>
            <person name="Rattei T."/>
            <person name="Klenk H.-P."/>
            <person name="Wagner M."/>
            <person name="Loy A."/>
            <person name="Woyke T.J."/>
        </authorList>
    </citation>
    <scope>NUCLEOTIDE SEQUENCE [LARGE SCALE GENOMIC DNA]</scope>
    <source>
        <strain evidence="5 6">DSM 17734</strain>
    </source>
</reference>
<keyword evidence="3" id="KW-1133">Transmembrane helix</keyword>
<organism evidence="5 6">
    <name type="scientific">Desulfosporosinus youngiae DSM 17734</name>
    <dbReference type="NCBI Taxonomy" id="768710"/>
    <lineage>
        <taxon>Bacteria</taxon>
        <taxon>Bacillati</taxon>
        <taxon>Bacillota</taxon>
        <taxon>Clostridia</taxon>
        <taxon>Eubacteriales</taxon>
        <taxon>Desulfitobacteriaceae</taxon>
        <taxon>Desulfosporosinus</taxon>
    </lineage>
</organism>
<keyword evidence="6" id="KW-1185">Reference proteome</keyword>
<dbReference type="HOGENOM" id="CLU_026432_0_0_9"/>
<dbReference type="STRING" id="768710.DesyoDRAFT_5105"/>
<dbReference type="PANTHER" id="PTHR43156:SF9">
    <property type="entry name" value="HAMP DOMAIN-CONTAINING PROTEIN"/>
    <property type="match status" value="1"/>
</dbReference>
<keyword evidence="3" id="KW-0812">Transmembrane</keyword>
<dbReference type="InterPro" id="IPR036457">
    <property type="entry name" value="PPM-type-like_dom_sf"/>
</dbReference>
<dbReference type="Gene3D" id="3.30.450.20">
    <property type="entry name" value="PAS domain"/>
    <property type="match status" value="1"/>
</dbReference>
<dbReference type="InterPro" id="IPR001932">
    <property type="entry name" value="PPM-type_phosphatase-like_dom"/>
</dbReference>
<accession>H5Y060</accession>
<feature type="transmembrane region" description="Helical" evidence="3">
    <location>
        <begin position="20"/>
        <end position="44"/>
    </location>
</feature>
<evidence type="ECO:0000256" key="2">
    <source>
        <dbReference type="SAM" id="Coils"/>
    </source>
</evidence>
<dbReference type="AlphaFoldDB" id="H5Y060"/>
<protein>
    <submittedName>
        <fullName evidence="5">Stage II sporulation protein E (SpoIIE)</fullName>
    </submittedName>
</protein>
<evidence type="ECO:0000256" key="3">
    <source>
        <dbReference type="SAM" id="Phobius"/>
    </source>
</evidence>
<dbReference type="PANTHER" id="PTHR43156">
    <property type="entry name" value="STAGE II SPORULATION PROTEIN E-RELATED"/>
    <property type="match status" value="1"/>
</dbReference>
<dbReference type="EMBL" id="CM001441">
    <property type="protein sequence ID" value="EHQ92039.1"/>
    <property type="molecule type" value="Genomic_DNA"/>
</dbReference>
<feature type="domain" description="PPM-type phosphatase" evidence="4">
    <location>
        <begin position="388"/>
        <end position="610"/>
    </location>
</feature>
<dbReference type="eggNOG" id="COG4191">
    <property type="taxonomic scope" value="Bacteria"/>
</dbReference>
<evidence type="ECO:0000313" key="5">
    <source>
        <dbReference type="EMBL" id="EHQ92039.1"/>
    </source>
</evidence>